<evidence type="ECO:0000259" key="1">
    <source>
        <dbReference type="Pfam" id="PF13470"/>
    </source>
</evidence>
<dbReference type="RefSeq" id="WP_188476879.1">
    <property type="nucleotide sequence ID" value="NZ_BMFJ01000001.1"/>
</dbReference>
<protein>
    <submittedName>
        <fullName evidence="2">PIN domain-containing protein</fullName>
    </submittedName>
</protein>
<dbReference type="InterPro" id="IPR029060">
    <property type="entry name" value="PIN-like_dom_sf"/>
</dbReference>
<proteinExistence type="predicted"/>
<dbReference type="NCBIfam" id="NF046100">
    <property type="entry name" value="RSP_2648_fam_PIN"/>
    <property type="match status" value="1"/>
</dbReference>
<dbReference type="AlphaFoldDB" id="A0A917A4J2"/>
<keyword evidence="3" id="KW-1185">Reference proteome</keyword>
<dbReference type="Proteomes" id="UP000612855">
    <property type="component" value="Unassembled WGS sequence"/>
</dbReference>
<accession>A0A917A4J2</accession>
<gene>
    <name evidence="2" type="ORF">GCM10011360_13300</name>
</gene>
<name>A0A917A4J2_9RHOB</name>
<comment type="caution">
    <text evidence="2">The sequence shown here is derived from an EMBL/GenBank/DDBJ whole genome shotgun (WGS) entry which is preliminary data.</text>
</comment>
<dbReference type="InterPro" id="IPR002716">
    <property type="entry name" value="PIN_dom"/>
</dbReference>
<organism evidence="2 3">
    <name type="scientific">Primorskyibacter flagellatus</name>
    <dbReference type="NCBI Taxonomy" id="1387277"/>
    <lineage>
        <taxon>Bacteria</taxon>
        <taxon>Pseudomonadati</taxon>
        <taxon>Pseudomonadota</taxon>
        <taxon>Alphaproteobacteria</taxon>
        <taxon>Rhodobacterales</taxon>
        <taxon>Roseobacteraceae</taxon>
        <taxon>Primorskyibacter</taxon>
    </lineage>
</organism>
<sequence>MKLVLDACVLYPTVMREVLLGAAAAGFYQPLWSERILEEWARAAARNEPLHEAQARGEIAMLSARWPRARVAVAEAQTARFWLPDPADVHVLAAGVLGHADGIVTMNAKDFPRHILAEEGLTRADPDTLLLGFFEARPDAMRAAAETVLAEARRLSDGDWTMRALMKKARLPRLGKALERPAS</sequence>
<evidence type="ECO:0000313" key="3">
    <source>
        <dbReference type="Proteomes" id="UP000612855"/>
    </source>
</evidence>
<dbReference type="EMBL" id="BMFJ01000001">
    <property type="protein sequence ID" value="GGE26254.1"/>
    <property type="molecule type" value="Genomic_DNA"/>
</dbReference>
<dbReference type="SUPFAM" id="SSF88723">
    <property type="entry name" value="PIN domain-like"/>
    <property type="match status" value="1"/>
</dbReference>
<reference evidence="3" key="1">
    <citation type="journal article" date="2019" name="Int. J. Syst. Evol. Microbiol.">
        <title>The Global Catalogue of Microorganisms (GCM) 10K type strain sequencing project: providing services to taxonomists for standard genome sequencing and annotation.</title>
        <authorList>
            <consortium name="The Broad Institute Genomics Platform"/>
            <consortium name="The Broad Institute Genome Sequencing Center for Infectious Disease"/>
            <person name="Wu L."/>
            <person name="Ma J."/>
        </authorList>
    </citation>
    <scope>NUCLEOTIDE SEQUENCE [LARGE SCALE GENOMIC DNA]</scope>
    <source>
        <strain evidence="3">CGMCC 1.12664</strain>
    </source>
</reference>
<feature type="domain" description="PIN" evidence="1">
    <location>
        <begin position="2"/>
        <end position="108"/>
    </location>
</feature>
<evidence type="ECO:0000313" key="2">
    <source>
        <dbReference type="EMBL" id="GGE26254.1"/>
    </source>
</evidence>
<dbReference type="Pfam" id="PF13470">
    <property type="entry name" value="PIN_3"/>
    <property type="match status" value="1"/>
</dbReference>